<keyword evidence="6 11" id="KW-0648">Protein biosynthesis</keyword>
<dbReference type="Pfam" id="PF00022">
    <property type="entry name" value="Actin"/>
    <property type="match status" value="1"/>
</dbReference>
<dbReference type="GO" id="GO:0005759">
    <property type="term" value="C:mitochondrial matrix"/>
    <property type="evidence" value="ECO:0007669"/>
    <property type="project" value="UniProtKB-ARBA"/>
</dbReference>
<comment type="function">
    <text evidence="11">Mitochondrial GTPase that catalyzes the GTP-dependent ribosomal translocation step during translation elongation. During this step, the ribosome changes from the pre-translocational (PRE) to the post-translocational (POST) state as the newly formed A-site-bound peptidyl-tRNA and P-site-bound deacylated tRNA move to the P and E sites, respectively. Catalyzes the coordinated movement of the two tRNA molecules, the mRNA and conformational changes in the ribosome.</text>
</comment>
<dbReference type="Pfam" id="PF03144">
    <property type="entry name" value="GTP_EFTU_D2"/>
    <property type="match status" value="1"/>
</dbReference>
<dbReference type="SUPFAM" id="SSF52540">
    <property type="entry name" value="P-loop containing nucleoside triphosphate hydrolases"/>
    <property type="match status" value="1"/>
</dbReference>
<dbReference type="InterPro" id="IPR004000">
    <property type="entry name" value="Actin"/>
</dbReference>
<evidence type="ECO:0000256" key="5">
    <source>
        <dbReference type="ARBA" id="ARBA00022768"/>
    </source>
</evidence>
<evidence type="ECO:0000256" key="7">
    <source>
        <dbReference type="ARBA" id="ARBA00023128"/>
    </source>
</evidence>
<evidence type="ECO:0000256" key="11">
    <source>
        <dbReference type="HAMAP-Rule" id="MF_03061"/>
    </source>
</evidence>
<evidence type="ECO:0000259" key="12">
    <source>
        <dbReference type="PROSITE" id="PS51722"/>
    </source>
</evidence>
<dbReference type="CDD" id="cd01886">
    <property type="entry name" value="EF-G"/>
    <property type="match status" value="1"/>
</dbReference>
<dbReference type="Pfam" id="PF03764">
    <property type="entry name" value="EFG_IV"/>
    <property type="match status" value="1"/>
</dbReference>
<dbReference type="PANTHER" id="PTHR43636">
    <property type="entry name" value="ELONGATION FACTOR G, MITOCHONDRIAL"/>
    <property type="match status" value="1"/>
</dbReference>
<dbReference type="SMART" id="SM00268">
    <property type="entry name" value="ACTIN"/>
    <property type="match status" value="1"/>
</dbReference>
<dbReference type="PROSITE" id="PS00432">
    <property type="entry name" value="ACTINS_2"/>
    <property type="match status" value="1"/>
</dbReference>
<dbReference type="Gene3D" id="3.90.640.10">
    <property type="entry name" value="Actin, Chain A, domain 4"/>
    <property type="match status" value="1"/>
</dbReference>
<accession>A0AAF3FNT4</accession>
<dbReference type="InterPro" id="IPR004161">
    <property type="entry name" value="EFTu-like_2"/>
</dbReference>
<dbReference type="SUPFAM" id="SSF54211">
    <property type="entry name" value="Ribosomal protein S5 domain 2-like"/>
    <property type="match status" value="1"/>
</dbReference>
<dbReference type="Pfam" id="PF00679">
    <property type="entry name" value="EFG_C"/>
    <property type="match status" value="1"/>
</dbReference>
<dbReference type="FunFam" id="3.40.50.300:FF:000514">
    <property type="entry name" value="Ribosome-releasing factor 2, mitochondrial"/>
    <property type="match status" value="1"/>
</dbReference>
<dbReference type="Gene3D" id="2.40.30.10">
    <property type="entry name" value="Translation factors"/>
    <property type="match status" value="1"/>
</dbReference>
<comment type="similarity">
    <text evidence="11">Belongs to the GTP-binding elongation factor family. EF-G/EF-2 subfamily.</text>
</comment>
<dbReference type="GO" id="GO:0003924">
    <property type="term" value="F:GTPase activity"/>
    <property type="evidence" value="ECO:0007669"/>
    <property type="project" value="UniProtKB-UniRule"/>
</dbReference>
<dbReference type="GO" id="GO:0005856">
    <property type="term" value="C:cytoskeleton"/>
    <property type="evidence" value="ECO:0007669"/>
    <property type="project" value="UniProtKB-SubCell"/>
</dbReference>
<dbReference type="Gene3D" id="3.30.420.40">
    <property type="match status" value="2"/>
</dbReference>
<proteinExistence type="inferred from homology"/>
<dbReference type="SUPFAM" id="SSF50447">
    <property type="entry name" value="Translation proteins"/>
    <property type="match status" value="1"/>
</dbReference>
<evidence type="ECO:0000313" key="13">
    <source>
        <dbReference type="Proteomes" id="UP000887575"/>
    </source>
</evidence>
<organism evidence="13 14">
    <name type="scientific">Mesorhabditis belari</name>
    <dbReference type="NCBI Taxonomy" id="2138241"/>
    <lineage>
        <taxon>Eukaryota</taxon>
        <taxon>Metazoa</taxon>
        <taxon>Ecdysozoa</taxon>
        <taxon>Nematoda</taxon>
        <taxon>Chromadorea</taxon>
        <taxon>Rhabditida</taxon>
        <taxon>Rhabditina</taxon>
        <taxon>Rhabditomorpha</taxon>
        <taxon>Rhabditoidea</taxon>
        <taxon>Rhabditidae</taxon>
        <taxon>Mesorhabditinae</taxon>
        <taxon>Mesorhabditis</taxon>
    </lineage>
</organism>
<evidence type="ECO:0000256" key="4">
    <source>
        <dbReference type="ARBA" id="ARBA00022741"/>
    </source>
</evidence>
<dbReference type="AlphaFoldDB" id="A0AAF3FNT4"/>
<dbReference type="CDD" id="cd04091">
    <property type="entry name" value="mtEFG1_II_like"/>
    <property type="match status" value="1"/>
</dbReference>
<dbReference type="Gene3D" id="3.30.230.10">
    <property type="match status" value="1"/>
</dbReference>
<keyword evidence="13" id="KW-1185">Reference proteome</keyword>
<dbReference type="GO" id="GO:0003746">
    <property type="term" value="F:translation elongation factor activity"/>
    <property type="evidence" value="ECO:0007669"/>
    <property type="project" value="UniProtKB-UniRule"/>
</dbReference>
<comment type="caution">
    <text evidence="11">Lacks conserved residue(s) required for the propagation of feature annotation.</text>
</comment>
<dbReference type="InterPro" id="IPR027417">
    <property type="entry name" value="P-loop_NTPase"/>
</dbReference>
<evidence type="ECO:0000256" key="8">
    <source>
        <dbReference type="ARBA" id="ARBA00023134"/>
    </source>
</evidence>
<dbReference type="InterPro" id="IPR043129">
    <property type="entry name" value="ATPase_NBD"/>
</dbReference>
<keyword evidence="9" id="KW-0206">Cytoskeleton</keyword>
<dbReference type="WBParaSite" id="MBELARI_LOCUS8327">
    <property type="protein sequence ID" value="MBELARI_LOCUS8327"/>
    <property type="gene ID" value="MBELARI_LOCUS8327"/>
</dbReference>
<dbReference type="Pfam" id="PF00009">
    <property type="entry name" value="GTP_EFTU"/>
    <property type="match status" value="1"/>
</dbReference>
<evidence type="ECO:0000256" key="9">
    <source>
        <dbReference type="ARBA" id="ARBA00023212"/>
    </source>
</evidence>
<comment type="similarity">
    <text evidence="10">Belongs to the actin family. ARP1 subfamily.</text>
</comment>
<dbReference type="InterPro" id="IPR031157">
    <property type="entry name" value="G_TR_CS"/>
</dbReference>
<dbReference type="InterPro" id="IPR000795">
    <property type="entry name" value="T_Tr_GTP-bd_dom"/>
</dbReference>
<dbReference type="InterPro" id="IPR009000">
    <property type="entry name" value="Transl_B-barrel_sf"/>
</dbReference>
<dbReference type="FunFam" id="3.30.420.40:FF:000188">
    <property type="entry name" value="Actin like 6B"/>
    <property type="match status" value="1"/>
</dbReference>
<keyword evidence="8 11" id="KW-0342">GTP-binding</keyword>
<comment type="similarity">
    <text evidence="2">Belongs to the TRAFAC class translation factor GTPase superfamily. Classic translation factor GTPase family. EF-G/EF-2 subfamily.</text>
</comment>
<keyword evidence="7 11" id="KW-0496">Mitochondrion</keyword>
<dbReference type="SMART" id="SM00889">
    <property type="entry name" value="EFG_IV"/>
    <property type="match status" value="1"/>
</dbReference>
<evidence type="ECO:0000256" key="10">
    <source>
        <dbReference type="ARBA" id="ARBA00038483"/>
    </source>
</evidence>
<dbReference type="InterPro" id="IPR000640">
    <property type="entry name" value="EFG_V-like"/>
</dbReference>
<keyword evidence="5 11" id="KW-0251">Elongation factor</keyword>
<dbReference type="Gene3D" id="2.30.36.70">
    <property type="entry name" value="Actin, Chain A, domain 2"/>
    <property type="match status" value="1"/>
</dbReference>
<dbReference type="PRINTS" id="PR00315">
    <property type="entry name" value="ELONGATNFCT"/>
</dbReference>
<evidence type="ECO:0000256" key="2">
    <source>
        <dbReference type="ARBA" id="ARBA00005870"/>
    </source>
</evidence>
<dbReference type="NCBIfam" id="TIGR00231">
    <property type="entry name" value="small_GTP"/>
    <property type="match status" value="1"/>
</dbReference>
<reference evidence="14" key="1">
    <citation type="submission" date="2024-02" db="UniProtKB">
        <authorList>
            <consortium name="WormBaseParasite"/>
        </authorList>
    </citation>
    <scope>IDENTIFICATION</scope>
</reference>
<feature type="binding site" evidence="11">
    <location>
        <begin position="89"/>
        <end position="93"/>
    </location>
    <ligand>
        <name>GTP</name>
        <dbReference type="ChEBI" id="CHEBI:37565"/>
    </ligand>
</feature>
<dbReference type="InterPro" id="IPR041095">
    <property type="entry name" value="EFG_II"/>
</dbReference>
<feature type="binding site" evidence="11">
    <location>
        <begin position="143"/>
        <end position="146"/>
    </location>
    <ligand>
        <name>GTP</name>
        <dbReference type="ChEBI" id="CHEBI:37565"/>
    </ligand>
</feature>
<dbReference type="FunFam" id="3.30.70.240:FF:000001">
    <property type="entry name" value="Elongation factor G"/>
    <property type="match status" value="1"/>
</dbReference>
<dbReference type="HAMAP" id="MF_00054_B">
    <property type="entry name" value="EF_G_EF_2_B"/>
    <property type="match status" value="1"/>
</dbReference>
<dbReference type="InterPro" id="IPR020568">
    <property type="entry name" value="Ribosomal_Su5_D2-typ_SF"/>
</dbReference>
<dbReference type="Proteomes" id="UP000887575">
    <property type="component" value="Unassembled WGS sequence"/>
</dbReference>
<dbReference type="SUPFAM" id="SSF54980">
    <property type="entry name" value="EF-G C-terminal domain-like"/>
    <property type="match status" value="2"/>
</dbReference>
<comment type="pathway">
    <text evidence="11">Protein biosynthesis; polypeptide chain elongation.</text>
</comment>
<sequence>MSASSHLIIPGRLSFKLKESRRISTLGKTTVTERILYYAGKIDSMHEVKGKDDVGATMDFMELERQRGITIQSAATYIDWHGTNINIIDTPGHVDFTVEVERALRVLDGAVLVLCGVGGVQSQTFTVNRQLSRYKVPFICFVNKMDRTGATPFRAVEGLRGKLGHNASLIHLPIGKDSDFRGIVDLINECAIYYEGEGGLTVRKDEIPQDLRVQAKDLRDEMIEHIANGDEELGELFLNDVKPNVDQIHSAIRRSVVKRSFLPVLCGSALKNKGVQTMIDSVVRYLPNPGEVTNLASIKDGDKEKSIILNPARNNSNPFVGLAFKLEAGKYGQLTYFRIYQGQLSRGDTVYASKDGRKVRVQKLVRMHAADMEEVETAYAGDICATFGLDCHSGETFTSMPENPPHCESMHIPEPVISMSKNQEYNAEAKETVVSGMGELHLEIYAQRMKSEFNCPVELGKPTVAYRESIADPYKFHYRHKKQTGGQGQFGQIEGVLDPLPPDQNTIVKFTDECFGNSIPKNLFPALKKGLDMITQEGPLIKQKIAGINVRIQDGETHAVDSTEIAMINTMANMMREAYERANWILLEPIMKVEVTTPSDFQGSVVASLTQRNALIVSTDSHEGYTTIVCETPLSDMFGYTSLLRSVTEGKGEFSMEYCRYTPTSATTQESLRLRDRRAMSGGVYGGDEVSGIVFDAGSHSFRIGFAGEELPNFDIPSVAGIHEYETNDENSIMRREKKVHIGTTKMTVPRSNCEMKNFMHDGMIDDWDLFEQMLDFAYKDCLRTESQYHPVLFSESAWNEKAKREKLTELMFEKYNVPAFFVVKNAVLTAFSNGRTAGLVVDSGATQTSAVPVFDGYCVTHAVVRSPIGGDLICEQIEKMLAEQKIDLVPTYKIKSKEEVNENEPPRWTEKNGLPEVTESYDKYMRKQIVEDLAQSILQLCDSPIDVESAEKLPSSPYGFPNGFHKEFLAERIKVPEGLFDLKYLRDVDNSTLMNVSQIASTACGMCDIDIRPNLYSNLLVTGGNSLILGFTERLNHDLAHKCPPTVRLRLSAPPPAERRFGPWIGGSILASVGTFQQMWISKTEYEDGGRGIVEKKCP</sequence>
<dbReference type="PANTHER" id="PTHR43636:SF2">
    <property type="entry name" value="ELONGATION FACTOR G, MITOCHONDRIAL"/>
    <property type="match status" value="1"/>
</dbReference>
<dbReference type="Pfam" id="PF14492">
    <property type="entry name" value="EFG_III"/>
    <property type="match status" value="1"/>
</dbReference>
<comment type="subcellular location">
    <subcellularLocation>
        <location evidence="1">Cytoplasm</location>
        <location evidence="1">Cytoskeleton</location>
    </subcellularLocation>
    <subcellularLocation>
        <location evidence="11">Mitochondrion</location>
    </subcellularLocation>
</comment>
<evidence type="ECO:0000313" key="14">
    <source>
        <dbReference type="WBParaSite" id="MBELARI_LOCUS8327"/>
    </source>
</evidence>
<dbReference type="InterPro" id="IPR005225">
    <property type="entry name" value="Small_GTP-bd"/>
</dbReference>
<evidence type="ECO:0000256" key="6">
    <source>
        <dbReference type="ARBA" id="ARBA00022917"/>
    </source>
</evidence>
<protein>
    <recommendedName>
        <fullName evidence="11">Elongation factor G, mitochondrial</fullName>
        <shortName evidence="11">EF-Gmt</shortName>
    </recommendedName>
    <alternativeName>
        <fullName evidence="11">Elongation factor G 1, mitochondrial</fullName>
        <shortName evidence="11">mEF-G 1</shortName>
    </alternativeName>
    <alternativeName>
        <fullName evidence="11">Elongation factor G1</fullName>
    </alternativeName>
</protein>
<dbReference type="GO" id="GO:0005525">
    <property type="term" value="F:GTP binding"/>
    <property type="evidence" value="ECO:0007669"/>
    <property type="project" value="UniProtKB-UniRule"/>
</dbReference>
<dbReference type="Gene3D" id="3.40.50.300">
    <property type="entry name" value="P-loop containing nucleotide triphosphate hydrolases"/>
    <property type="match status" value="1"/>
</dbReference>
<dbReference type="InterPro" id="IPR035647">
    <property type="entry name" value="EFG_III/V"/>
</dbReference>
<dbReference type="PROSITE" id="PS51722">
    <property type="entry name" value="G_TR_2"/>
    <property type="match status" value="1"/>
</dbReference>
<feature type="domain" description="Tr-type G" evidence="12">
    <location>
        <begin position="27"/>
        <end position="290"/>
    </location>
</feature>
<keyword evidence="3" id="KW-0963">Cytoplasm</keyword>
<keyword evidence="4 11" id="KW-0547">Nucleotide-binding</keyword>
<dbReference type="CDD" id="cd13395">
    <property type="entry name" value="ASKHA_NBD_Arp4_ACTL6-like"/>
    <property type="match status" value="1"/>
</dbReference>
<evidence type="ECO:0000256" key="1">
    <source>
        <dbReference type="ARBA" id="ARBA00004245"/>
    </source>
</evidence>
<evidence type="ECO:0000256" key="3">
    <source>
        <dbReference type="ARBA" id="ARBA00022490"/>
    </source>
</evidence>
<dbReference type="InterPro" id="IPR005517">
    <property type="entry name" value="Transl_elong_EFG/EF2_IV"/>
</dbReference>
<dbReference type="FunFam" id="2.40.30.10:FF:000022">
    <property type="entry name" value="Elongation factor G, mitochondrial"/>
    <property type="match status" value="1"/>
</dbReference>
<dbReference type="InterPro" id="IPR004001">
    <property type="entry name" value="Actin_CS"/>
</dbReference>
<dbReference type="InterPro" id="IPR014721">
    <property type="entry name" value="Ribsml_uS5_D2-typ_fold_subgr"/>
</dbReference>
<name>A0AAF3FNT4_9BILA</name>
<dbReference type="GO" id="GO:0070125">
    <property type="term" value="P:mitochondrial translational elongation"/>
    <property type="evidence" value="ECO:0007669"/>
    <property type="project" value="UniProtKB-UniRule"/>
</dbReference>
<dbReference type="SUPFAM" id="SSF53067">
    <property type="entry name" value="Actin-like ATPase domain"/>
    <property type="match status" value="2"/>
</dbReference>
<dbReference type="InterPro" id="IPR004540">
    <property type="entry name" value="Transl_elong_EFG/EF2"/>
</dbReference>
<dbReference type="SMART" id="SM00838">
    <property type="entry name" value="EFG_C"/>
    <property type="match status" value="1"/>
</dbReference>
<dbReference type="Gene3D" id="3.30.70.870">
    <property type="entry name" value="Elongation Factor G (Translational Gtpase), domain 3"/>
    <property type="match status" value="1"/>
</dbReference>
<dbReference type="PROSITE" id="PS00301">
    <property type="entry name" value="G_TR_1"/>
    <property type="match status" value="1"/>
</dbReference>
<dbReference type="Gene3D" id="3.30.70.240">
    <property type="match status" value="1"/>
</dbReference>